<evidence type="ECO:0000313" key="2">
    <source>
        <dbReference type="Proteomes" id="UP001196413"/>
    </source>
</evidence>
<organism evidence="1 2">
    <name type="scientific">Parelaphostrongylus tenuis</name>
    <name type="common">Meningeal worm</name>
    <dbReference type="NCBI Taxonomy" id="148309"/>
    <lineage>
        <taxon>Eukaryota</taxon>
        <taxon>Metazoa</taxon>
        <taxon>Ecdysozoa</taxon>
        <taxon>Nematoda</taxon>
        <taxon>Chromadorea</taxon>
        <taxon>Rhabditida</taxon>
        <taxon>Rhabditina</taxon>
        <taxon>Rhabditomorpha</taxon>
        <taxon>Strongyloidea</taxon>
        <taxon>Metastrongylidae</taxon>
        <taxon>Parelaphostrongylus</taxon>
    </lineage>
</organism>
<sequence length="69" mass="8209">MSAPRMTNRKHRQRYRMICFSMSFVRNRNSHVDRALQSVDRRYQSTVTASLYHKGAPCSQLNMMFLPLE</sequence>
<accession>A0AAD5WIV7</accession>
<evidence type="ECO:0000313" key="1">
    <source>
        <dbReference type="EMBL" id="KAJ1371093.1"/>
    </source>
</evidence>
<dbReference type="EMBL" id="JAHQIW010006910">
    <property type="protein sequence ID" value="KAJ1371093.1"/>
    <property type="molecule type" value="Genomic_DNA"/>
</dbReference>
<gene>
    <name evidence="1" type="ORF">KIN20_032968</name>
</gene>
<keyword evidence="2" id="KW-1185">Reference proteome</keyword>
<reference evidence="1" key="1">
    <citation type="submission" date="2021-06" db="EMBL/GenBank/DDBJ databases">
        <title>Parelaphostrongylus tenuis whole genome reference sequence.</title>
        <authorList>
            <person name="Garwood T.J."/>
            <person name="Larsen P.A."/>
            <person name="Fountain-Jones N.M."/>
            <person name="Garbe J.R."/>
            <person name="Macchietto M.G."/>
            <person name="Kania S.A."/>
            <person name="Gerhold R.W."/>
            <person name="Richards J.E."/>
            <person name="Wolf T.M."/>
        </authorList>
    </citation>
    <scope>NUCLEOTIDE SEQUENCE</scope>
    <source>
        <strain evidence="1">MNPRO001-30</strain>
        <tissue evidence="1">Meninges</tissue>
    </source>
</reference>
<dbReference type="Proteomes" id="UP001196413">
    <property type="component" value="Unassembled WGS sequence"/>
</dbReference>
<proteinExistence type="predicted"/>
<comment type="caution">
    <text evidence="1">The sequence shown here is derived from an EMBL/GenBank/DDBJ whole genome shotgun (WGS) entry which is preliminary data.</text>
</comment>
<name>A0AAD5WIV7_PARTN</name>
<protein>
    <submittedName>
        <fullName evidence="1">Uncharacterized protein</fullName>
    </submittedName>
</protein>
<dbReference type="AlphaFoldDB" id="A0AAD5WIV7"/>